<dbReference type="EMBL" id="JBGNUJ010000003">
    <property type="protein sequence ID" value="KAL3962000.1"/>
    <property type="molecule type" value="Genomic_DNA"/>
</dbReference>
<evidence type="ECO:0000313" key="2">
    <source>
        <dbReference type="Proteomes" id="UP001638806"/>
    </source>
</evidence>
<accession>A0ACC4E2Z3</accession>
<sequence length="187" mass="19970">MVSSGGRLMSSRVLEGGVGPEENLKPTGQARPFVSKSKEACQLLRSRASSAGDEMEGGPPEPLAAGNSAGPAQQAGSFFSPHFKPRKQDSSHVACRVCTDRQSRRNKMHTTTGASTMGKAHNRATPIRRAGPPNATTLLMVGRRQGSTGQPGLSDARPLGTVAWWQSGSLPRRRRRRRGTLSIPFLA</sequence>
<keyword evidence="2" id="KW-1185">Reference proteome</keyword>
<reference evidence="1" key="1">
    <citation type="submission" date="2024-12" db="EMBL/GenBank/DDBJ databases">
        <title>Comparative genomics and development of molecular markers within Purpureocillium lilacinum and among Purpureocillium species.</title>
        <authorList>
            <person name="Yeh Z.-Y."/>
            <person name="Ni N.-T."/>
            <person name="Lo P.-H."/>
            <person name="Mushyakhwo K."/>
            <person name="Lin C.-F."/>
            <person name="Nai Y.-S."/>
        </authorList>
    </citation>
    <scope>NUCLEOTIDE SEQUENCE</scope>
    <source>
        <strain evidence="1">NCHU-NPUST-175</strain>
    </source>
</reference>
<gene>
    <name evidence="1" type="ORF">ACCO45_003523</name>
</gene>
<protein>
    <submittedName>
        <fullName evidence="1">Uncharacterized protein</fullName>
    </submittedName>
</protein>
<comment type="caution">
    <text evidence="1">The sequence shown here is derived from an EMBL/GenBank/DDBJ whole genome shotgun (WGS) entry which is preliminary data.</text>
</comment>
<proteinExistence type="predicted"/>
<evidence type="ECO:0000313" key="1">
    <source>
        <dbReference type="EMBL" id="KAL3962000.1"/>
    </source>
</evidence>
<organism evidence="1 2">
    <name type="scientific">Purpureocillium lilacinum</name>
    <name type="common">Paecilomyces lilacinus</name>
    <dbReference type="NCBI Taxonomy" id="33203"/>
    <lineage>
        <taxon>Eukaryota</taxon>
        <taxon>Fungi</taxon>
        <taxon>Dikarya</taxon>
        <taxon>Ascomycota</taxon>
        <taxon>Pezizomycotina</taxon>
        <taxon>Sordariomycetes</taxon>
        <taxon>Hypocreomycetidae</taxon>
        <taxon>Hypocreales</taxon>
        <taxon>Ophiocordycipitaceae</taxon>
        <taxon>Purpureocillium</taxon>
    </lineage>
</organism>
<name>A0ACC4E2Z3_PURLI</name>
<dbReference type="Proteomes" id="UP001638806">
    <property type="component" value="Unassembled WGS sequence"/>
</dbReference>